<evidence type="ECO:0000313" key="7">
    <source>
        <dbReference type="EMBL" id="NPD91438.1"/>
    </source>
</evidence>
<dbReference type="Pfam" id="PF00881">
    <property type="entry name" value="Nitroreductase"/>
    <property type="match status" value="2"/>
</dbReference>
<dbReference type="SUPFAM" id="SSF55469">
    <property type="entry name" value="FMN-dependent nitroreductase-like"/>
    <property type="match status" value="1"/>
</dbReference>
<feature type="domain" description="Nitroreductase" evidence="6">
    <location>
        <begin position="64"/>
        <end position="151"/>
    </location>
</feature>
<comment type="caution">
    <text evidence="7">The sequence shown here is derived from an EMBL/GenBank/DDBJ whole genome shotgun (WGS) entry which is preliminary data.</text>
</comment>
<evidence type="ECO:0000256" key="2">
    <source>
        <dbReference type="ARBA" id="ARBA00007118"/>
    </source>
</evidence>
<dbReference type="CDD" id="cd02151">
    <property type="entry name" value="nitroreductase"/>
    <property type="match status" value="1"/>
</dbReference>
<proteinExistence type="inferred from homology"/>
<evidence type="ECO:0000256" key="4">
    <source>
        <dbReference type="ARBA" id="ARBA00022643"/>
    </source>
</evidence>
<dbReference type="Gene3D" id="3.40.109.10">
    <property type="entry name" value="NADH Oxidase"/>
    <property type="match status" value="1"/>
</dbReference>
<dbReference type="Proteomes" id="UP000714420">
    <property type="component" value="Unassembled WGS sequence"/>
</dbReference>
<name>A0ABX2AKM7_9BACT</name>
<comment type="similarity">
    <text evidence="2">Belongs to the nitroreductase family.</text>
</comment>
<keyword evidence="5" id="KW-0560">Oxidoreductase</keyword>
<reference evidence="7 8" key="1">
    <citation type="submission" date="2020-05" db="EMBL/GenBank/DDBJ databases">
        <title>Distinct polysaccharide utilization as determinants for interspecies competition between intestinal Prevotella spp.</title>
        <authorList>
            <person name="Galvez E.J.C."/>
            <person name="Iljazovic A."/>
            <person name="Strowig T."/>
        </authorList>
    </citation>
    <scope>NUCLEOTIDE SEQUENCE [LARGE SCALE GENOMIC DNA]</scope>
    <source>
        <strain evidence="7 8">PMUR</strain>
    </source>
</reference>
<dbReference type="PANTHER" id="PTHR43673:SF2">
    <property type="entry name" value="NITROREDUCTASE"/>
    <property type="match status" value="1"/>
</dbReference>
<evidence type="ECO:0000256" key="5">
    <source>
        <dbReference type="ARBA" id="ARBA00023002"/>
    </source>
</evidence>
<dbReference type="EMBL" id="JABKKF010000002">
    <property type="protein sequence ID" value="NPD91438.1"/>
    <property type="molecule type" value="Genomic_DNA"/>
</dbReference>
<keyword evidence="3" id="KW-0285">Flavoprotein</keyword>
<sequence length="174" mass="19335">MTDFKDLALLRRSHRKYASEEVDAEDLKLILRAALLSPTSKAQRAWQFIVVDDKTDIEKLSDAKDAGSHFLKDAPLAIVVLGNAALNDCWIEDGAIAAVSMQYQAEELGYGTCWIQIRGRVLGETSSEDVVRGILGIPDDMNVLCVLALGRKGGARKPQDEDNLKWENVHINKW</sequence>
<accession>A0ABX2AKM7</accession>
<evidence type="ECO:0000259" key="6">
    <source>
        <dbReference type="Pfam" id="PF00881"/>
    </source>
</evidence>
<gene>
    <name evidence="7" type="ORF">HPS56_03565</name>
</gene>
<dbReference type="InterPro" id="IPR029479">
    <property type="entry name" value="Nitroreductase"/>
</dbReference>
<keyword evidence="8" id="KW-1185">Reference proteome</keyword>
<keyword evidence="4" id="KW-0288">FMN</keyword>
<dbReference type="RefSeq" id="WP_172273931.1">
    <property type="nucleotide sequence ID" value="NZ_CASGMU010000002.1"/>
</dbReference>
<dbReference type="InterPro" id="IPR000415">
    <property type="entry name" value="Nitroreductase-like"/>
</dbReference>
<feature type="domain" description="Nitroreductase" evidence="6">
    <location>
        <begin position="11"/>
        <end position="63"/>
    </location>
</feature>
<evidence type="ECO:0000256" key="1">
    <source>
        <dbReference type="ARBA" id="ARBA00001917"/>
    </source>
</evidence>
<comment type="cofactor">
    <cofactor evidence="1">
        <name>FMN</name>
        <dbReference type="ChEBI" id="CHEBI:58210"/>
    </cofactor>
</comment>
<protein>
    <submittedName>
        <fullName evidence="7">NAD(P)H nitroreductase</fullName>
    </submittedName>
</protein>
<evidence type="ECO:0000256" key="3">
    <source>
        <dbReference type="ARBA" id="ARBA00022630"/>
    </source>
</evidence>
<organism evidence="7 8">
    <name type="scientific">Xylanibacter muris</name>
    <dbReference type="NCBI Taxonomy" id="2736290"/>
    <lineage>
        <taxon>Bacteria</taxon>
        <taxon>Pseudomonadati</taxon>
        <taxon>Bacteroidota</taxon>
        <taxon>Bacteroidia</taxon>
        <taxon>Bacteroidales</taxon>
        <taxon>Prevotellaceae</taxon>
        <taxon>Xylanibacter</taxon>
    </lineage>
</organism>
<evidence type="ECO:0000313" key="8">
    <source>
        <dbReference type="Proteomes" id="UP000714420"/>
    </source>
</evidence>
<dbReference type="PANTHER" id="PTHR43673">
    <property type="entry name" value="NAD(P)H NITROREDUCTASE YDGI-RELATED"/>
    <property type="match status" value="1"/>
</dbReference>